<dbReference type="Proteomes" id="UP000198358">
    <property type="component" value="Unassembled WGS sequence"/>
</dbReference>
<reference evidence="1 2" key="1">
    <citation type="submission" date="2017-04" db="EMBL/GenBank/DDBJ databases">
        <title>Shigella flexneri 2a str. 301 Sequencing.</title>
        <authorList>
            <person name="Zhu Z."/>
        </authorList>
    </citation>
    <scope>NUCLEOTIDE SEQUENCE [LARGE SCALE GENOMIC DNA]</scope>
    <source>
        <strain evidence="1 2">301</strain>
    </source>
</reference>
<dbReference type="InterPro" id="IPR005801">
    <property type="entry name" value="ADC_synthase"/>
</dbReference>
<evidence type="ECO:0000313" key="1">
    <source>
        <dbReference type="EMBL" id="OXB26381.1"/>
    </source>
</evidence>
<accession>A0AB36P9D7</accession>
<dbReference type="PANTHER" id="PTHR42839">
    <property type="entry name" value="ISOCHORISMATE SYNTHASE ENTC"/>
    <property type="match status" value="1"/>
</dbReference>
<gene>
    <name evidence="1" type="ORF">SF301_2784</name>
</gene>
<sequence>MEDDMDTSLAEEVQQTMATLAPNRFFFMSPYRSFTTSGCFARFDEPAVNGDSPDSPFQQKLAALFADAKAQGIKNPVMVGAIPFDPRQPSSLYIPES</sequence>
<protein>
    <recommendedName>
        <fullName evidence="3">Isochorismate synthase</fullName>
    </recommendedName>
</protein>
<organism evidence="1 2">
    <name type="scientific">Shigella flexneri 2a str. 301</name>
    <dbReference type="NCBI Taxonomy" id="198214"/>
    <lineage>
        <taxon>Bacteria</taxon>
        <taxon>Pseudomonadati</taxon>
        <taxon>Pseudomonadota</taxon>
        <taxon>Gammaproteobacteria</taxon>
        <taxon>Enterobacterales</taxon>
        <taxon>Enterobacteriaceae</taxon>
        <taxon>Shigella</taxon>
    </lineage>
</organism>
<name>A0AB36P9D7_SHIFL</name>
<dbReference type="Gene3D" id="3.60.120.10">
    <property type="entry name" value="Anthranilate synthase"/>
    <property type="match status" value="1"/>
</dbReference>
<proteinExistence type="predicted"/>
<evidence type="ECO:0000313" key="2">
    <source>
        <dbReference type="Proteomes" id="UP000198358"/>
    </source>
</evidence>
<dbReference type="PANTHER" id="PTHR42839:SF2">
    <property type="entry name" value="ISOCHORISMATE SYNTHASE ENTC"/>
    <property type="match status" value="1"/>
</dbReference>
<dbReference type="AlphaFoldDB" id="A0AB36P9D7"/>
<dbReference type="EMBL" id="NEDR01000002">
    <property type="protein sequence ID" value="OXB26381.1"/>
    <property type="molecule type" value="Genomic_DNA"/>
</dbReference>
<evidence type="ECO:0008006" key="3">
    <source>
        <dbReference type="Google" id="ProtNLM"/>
    </source>
</evidence>
<comment type="caution">
    <text evidence="1">The sequence shown here is derived from an EMBL/GenBank/DDBJ whole genome shotgun (WGS) entry which is preliminary data.</text>
</comment>